<dbReference type="OrthoDB" id="3238334at2"/>
<dbReference type="Proteomes" id="UP000287101">
    <property type="component" value="Unassembled WGS sequence"/>
</dbReference>
<dbReference type="RefSeq" id="WP_126829909.1">
    <property type="nucleotide sequence ID" value="NZ_CBCRYB010000006.1"/>
</dbReference>
<evidence type="ECO:0000313" key="8">
    <source>
        <dbReference type="EMBL" id="RSU04544.1"/>
    </source>
</evidence>
<evidence type="ECO:0008006" key="10">
    <source>
        <dbReference type="Google" id="ProtNLM"/>
    </source>
</evidence>
<feature type="transmembrane region" description="Helical" evidence="7">
    <location>
        <begin position="153"/>
        <end position="176"/>
    </location>
</feature>
<feature type="transmembrane region" description="Helical" evidence="7">
    <location>
        <begin position="38"/>
        <end position="55"/>
    </location>
</feature>
<feature type="transmembrane region" description="Helical" evidence="7">
    <location>
        <begin position="61"/>
        <end position="80"/>
    </location>
</feature>
<comment type="caution">
    <text evidence="8">The sequence shown here is derived from an EMBL/GenBank/DDBJ whole genome shotgun (WGS) entry which is preliminary data.</text>
</comment>
<reference evidence="8 9" key="1">
    <citation type="submission" date="2017-05" db="EMBL/GenBank/DDBJ databases">
        <title>Vagococcus spp. assemblies.</title>
        <authorList>
            <person name="Gulvik C.A."/>
        </authorList>
    </citation>
    <scope>NUCLEOTIDE SEQUENCE [LARGE SCALE GENOMIC DNA]</scope>
    <source>
        <strain evidence="8 9">CCUG 41755</strain>
    </source>
</reference>
<comment type="subcellular location">
    <subcellularLocation>
        <location evidence="1">Membrane</location>
        <topology evidence="1">Multi-pass membrane protein</topology>
    </subcellularLocation>
</comment>
<evidence type="ECO:0000256" key="2">
    <source>
        <dbReference type="ARBA" id="ARBA00022448"/>
    </source>
</evidence>
<feature type="transmembrane region" description="Helical" evidence="7">
    <location>
        <begin position="250"/>
        <end position="269"/>
    </location>
</feature>
<dbReference type="PANTHER" id="PTHR36838:SF3">
    <property type="entry name" value="TRANSPORTER AUXIN EFFLUX CARRIER EC FAMILY"/>
    <property type="match status" value="1"/>
</dbReference>
<evidence type="ECO:0000256" key="5">
    <source>
        <dbReference type="ARBA" id="ARBA00022989"/>
    </source>
</evidence>
<dbReference type="Pfam" id="PF03547">
    <property type="entry name" value="Mem_trans"/>
    <property type="match status" value="1"/>
</dbReference>
<evidence type="ECO:0000256" key="6">
    <source>
        <dbReference type="ARBA" id="ARBA00023136"/>
    </source>
</evidence>
<dbReference type="AlphaFoldDB" id="A0A430ABC4"/>
<keyword evidence="9" id="KW-1185">Reference proteome</keyword>
<sequence>MLTILINAFGLFLIIIAGFTIKRIGLVDKKDGQILSKIILNLTLPATIIIGLNPIKVTGEFLILTGSAIFINLILVLFAKKIWNKKEDYHRILFMYCITGYNIGNFTLPFIQSFYPEASAYLFMFDVGNCIMLAGGTKMIVTSAIKKDDASTGLNTLLTTLKGSVPFITYIVMLLIRSLHLALPDGAISILQLFANANGFLSLLMIGIYLELVLPKKESIVVRKILFWRYSIGAILAAVIFFIIPLPNELLRLVLTLICFAPIATFSVINSVEAGVEESVAGFISSVSILISLALMTLVMILAT</sequence>
<keyword evidence="3" id="KW-1003">Cell membrane</keyword>
<accession>A0A430ABC4</accession>
<evidence type="ECO:0000256" key="7">
    <source>
        <dbReference type="SAM" id="Phobius"/>
    </source>
</evidence>
<feature type="transmembrane region" description="Helical" evidence="7">
    <location>
        <begin position="188"/>
        <end position="214"/>
    </location>
</feature>
<dbReference type="InterPro" id="IPR004776">
    <property type="entry name" value="Mem_transp_PIN-like"/>
</dbReference>
<feature type="transmembrane region" description="Helical" evidence="7">
    <location>
        <begin position="121"/>
        <end position="141"/>
    </location>
</feature>
<feature type="transmembrane region" description="Helical" evidence="7">
    <location>
        <begin position="281"/>
        <end position="303"/>
    </location>
</feature>
<evidence type="ECO:0000256" key="1">
    <source>
        <dbReference type="ARBA" id="ARBA00004141"/>
    </source>
</evidence>
<keyword evidence="2" id="KW-0813">Transport</keyword>
<evidence type="ECO:0000256" key="4">
    <source>
        <dbReference type="ARBA" id="ARBA00022692"/>
    </source>
</evidence>
<feature type="transmembrane region" description="Helical" evidence="7">
    <location>
        <begin position="92"/>
        <end position="115"/>
    </location>
</feature>
<feature type="transmembrane region" description="Helical" evidence="7">
    <location>
        <begin position="6"/>
        <end position="26"/>
    </location>
</feature>
<protein>
    <recommendedName>
        <fullName evidence="10">Transporter</fullName>
    </recommendedName>
</protein>
<keyword evidence="4 7" id="KW-0812">Transmembrane</keyword>
<keyword evidence="6 7" id="KW-0472">Membrane</keyword>
<proteinExistence type="predicted"/>
<dbReference type="GO" id="GO:0055085">
    <property type="term" value="P:transmembrane transport"/>
    <property type="evidence" value="ECO:0007669"/>
    <property type="project" value="InterPro"/>
</dbReference>
<organism evidence="8 9">
    <name type="scientific">Vagococcus fessus</name>
    <dbReference type="NCBI Taxonomy" id="120370"/>
    <lineage>
        <taxon>Bacteria</taxon>
        <taxon>Bacillati</taxon>
        <taxon>Bacillota</taxon>
        <taxon>Bacilli</taxon>
        <taxon>Lactobacillales</taxon>
        <taxon>Enterococcaceae</taxon>
        <taxon>Vagococcus</taxon>
    </lineage>
</organism>
<keyword evidence="5 7" id="KW-1133">Transmembrane helix</keyword>
<feature type="transmembrane region" description="Helical" evidence="7">
    <location>
        <begin position="226"/>
        <end position="244"/>
    </location>
</feature>
<evidence type="ECO:0000313" key="9">
    <source>
        <dbReference type="Proteomes" id="UP000287101"/>
    </source>
</evidence>
<dbReference type="GO" id="GO:0016020">
    <property type="term" value="C:membrane"/>
    <property type="evidence" value="ECO:0007669"/>
    <property type="project" value="UniProtKB-SubCell"/>
</dbReference>
<gene>
    <name evidence="8" type="ORF">CBF31_00555</name>
</gene>
<name>A0A430ABC4_9ENTE</name>
<dbReference type="EMBL" id="NGJY01000001">
    <property type="protein sequence ID" value="RSU04544.1"/>
    <property type="molecule type" value="Genomic_DNA"/>
</dbReference>
<evidence type="ECO:0000256" key="3">
    <source>
        <dbReference type="ARBA" id="ARBA00022475"/>
    </source>
</evidence>
<dbReference type="PANTHER" id="PTHR36838">
    <property type="entry name" value="AUXIN EFFLUX CARRIER FAMILY PROTEIN"/>
    <property type="match status" value="1"/>
</dbReference>